<dbReference type="CDD" id="cd00146">
    <property type="entry name" value="PKD"/>
    <property type="match status" value="1"/>
</dbReference>
<keyword evidence="4" id="KW-1185">Reference proteome</keyword>
<dbReference type="InterPro" id="IPR022409">
    <property type="entry name" value="PKD/Chitinase_dom"/>
</dbReference>
<evidence type="ECO:0000313" key="3">
    <source>
        <dbReference type="EMBL" id="SMC37557.1"/>
    </source>
</evidence>
<dbReference type="SMART" id="SM00089">
    <property type="entry name" value="PKD"/>
    <property type="match status" value="1"/>
</dbReference>
<evidence type="ECO:0000259" key="2">
    <source>
        <dbReference type="PROSITE" id="PS50093"/>
    </source>
</evidence>
<protein>
    <submittedName>
        <fullName evidence="3">PKD domain-containing protein</fullName>
    </submittedName>
</protein>
<organism evidence="3 4">
    <name type="scientific">Moheibacter sediminis</name>
    <dbReference type="NCBI Taxonomy" id="1434700"/>
    <lineage>
        <taxon>Bacteria</taxon>
        <taxon>Pseudomonadati</taxon>
        <taxon>Bacteroidota</taxon>
        <taxon>Flavobacteriia</taxon>
        <taxon>Flavobacteriales</taxon>
        <taxon>Weeksellaceae</taxon>
        <taxon>Moheibacter</taxon>
    </lineage>
</organism>
<dbReference type="Proteomes" id="UP000192393">
    <property type="component" value="Unassembled WGS sequence"/>
</dbReference>
<feature type="signal peptide" evidence="1">
    <location>
        <begin position="1"/>
        <end position="19"/>
    </location>
</feature>
<feature type="domain" description="PKD" evidence="2">
    <location>
        <begin position="71"/>
        <end position="121"/>
    </location>
</feature>
<gene>
    <name evidence="3" type="ORF">SAMN06296427_101569</name>
</gene>
<dbReference type="Pfam" id="PF18911">
    <property type="entry name" value="PKD_4"/>
    <property type="match status" value="1"/>
</dbReference>
<dbReference type="PROSITE" id="PS50093">
    <property type="entry name" value="PKD"/>
    <property type="match status" value="1"/>
</dbReference>
<reference evidence="3 4" key="1">
    <citation type="submission" date="2017-04" db="EMBL/GenBank/DDBJ databases">
        <authorList>
            <person name="Afonso C.L."/>
            <person name="Miller P.J."/>
            <person name="Scott M.A."/>
            <person name="Spackman E."/>
            <person name="Goraichik I."/>
            <person name="Dimitrov K.M."/>
            <person name="Suarez D.L."/>
            <person name="Swayne D.E."/>
        </authorList>
    </citation>
    <scope>NUCLEOTIDE SEQUENCE [LARGE SCALE GENOMIC DNA]</scope>
    <source>
        <strain evidence="3 4">CGMCC 1.12708</strain>
    </source>
</reference>
<dbReference type="EMBL" id="FWXS01000001">
    <property type="protein sequence ID" value="SMC37557.1"/>
    <property type="molecule type" value="Genomic_DNA"/>
</dbReference>
<keyword evidence="1" id="KW-0732">Signal</keyword>
<dbReference type="InterPro" id="IPR035986">
    <property type="entry name" value="PKD_dom_sf"/>
</dbReference>
<feature type="chain" id="PRO_5013071506" evidence="1">
    <location>
        <begin position="20"/>
        <end position="121"/>
    </location>
</feature>
<dbReference type="PROSITE" id="PS51257">
    <property type="entry name" value="PROKAR_LIPOPROTEIN"/>
    <property type="match status" value="1"/>
</dbReference>
<accession>A0A1W1YMZ6</accession>
<name>A0A1W1YMZ6_9FLAO</name>
<dbReference type="AlphaFoldDB" id="A0A1W1YMZ6"/>
<proteinExistence type="predicted"/>
<dbReference type="OrthoDB" id="1491323at2"/>
<dbReference type="SUPFAM" id="SSF49299">
    <property type="entry name" value="PKD domain"/>
    <property type="match status" value="1"/>
</dbReference>
<dbReference type="InterPro" id="IPR013783">
    <property type="entry name" value="Ig-like_fold"/>
</dbReference>
<dbReference type="Gene3D" id="2.60.40.10">
    <property type="entry name" value="Immunoglobulins"/>
    <property type="match status" value="1"/>
</dbReference>
<evidence type="ECO:0000256" key="1">
    <source>
        <dbReference type="SAM" id="SignalP"/>
    </source>
</evidence>
<sequence>MKKLSIFFLSLLFAATALSSCSDDDVKDVVDCFGQNLLIEINSFTDPNNSLHIDFKFSYYGEMALDNTVNWNFGDNTPVQTASSDIISHTYDQPGTYTVTLNVSLNNGQCDYDINKTITVQ</sequence>
<dbReference type="InterPro" id="IPR000601">
    <property type="entry name" value="PKD_dom"/>
</dbReference>
<dbReference type="RefSeq" id="WP_084015919.1">
    <property type="nucleotide sequence ID" value="NZ_FWXS01000001.1"/>
</dbReference>
<evidence type="ECO:0000313" key="4">
    <source>
        <dbReference type="Proteomes" id="UP000192393"/>
    </source>
</evidence>